<dbReference type="RefSeq" id="XP_045962660.1">
    <property type="nucleotide sequence ID" value="XM_046099723.1"/>
</dbReference>
<dbReference type="EMBL" id="JAGPXC010000002">
    <property type="protein sequence ID" value="KAH6658426.1"/>
    <property type="molecule type" value="Genomic_DNA"/>
</dbReference>
<sequence length="299" mass="31836">MSKSTVSRLFQVSALAALLLASTVFTISSAQDVGTSIDQPNPIAAQYPGDVTGNLNGTTLIVPIEIALAQSLIPQYPILESAYRSLLPTFPVGMYPLMVSAKHDHDLQVAAYNLSSPDFSRASFEFPFIDLSGDGATPYRLQNNVLITASNQVAVDGARGLGLNVFPAEFDPTNDAYRSDGLGGTYFSAASAQDGSATRFLTMSTQPPAGYTASPYPFEFIESITNQVTFANSTVCDHYQLLYNTSLTAAPYQPVSVTGSVSAFLEPFATPQTWTGLHGWQYAAAFVEPLVPAICPSSS</sequence>
<dbReference type="OrthoDB" id="265717at2759"/>
<dbReference type="Proteomes" id="UP000758603">
    <property type="component" value="Unassembled WGS sequence"/>
</dbReference>
<accession>A0A9P8UUI2</accession>
<gene>
    <name evidence="2" type="ORF">BKA67DRAFT_533579</name>
</gene>
<evidence type="ECO:0000313" key="3">
    <source>
        <dbReference type="Proteomes" id="UP000758603"/>
    </source>
</evidence>
<keyword evidence="3" id="KW-1185">Reference proteome</keyword>
<dbReference type="GeneID" id="70128615"/>
<name>A0A9P8UUI2_9PEZI</name>
<reference evidence="2" key="1">
    <citation type="journal article" date="2021" name="Nat. Commun.">
        <title>Genetic determinants of endophytism in the Arabidopsis root mycobiome.</title>
        <authorList>
            <person name="Mesny F."/>
            <person name="Miyauchi S."/>
            <person name="Thiergart T."/>
            <person name="Pickel B."/>
            <person name="Atanasova L."/>
            <person name="Karlsson M."/>
            <person name="Huettel B."/>
            <person name="Barry K.W."/>
            <person name="Haridas S."/>
            <person name="Chen C."/>
            <person name="Bauer D."/>
            <person name="Andreopoulos W."/>
            <person name="Pangilinan J."/>
            <person name="LaButti K."/>
            <person name="Riley R."/>
            <person name="Lipzen A."/>
            <person name="Clum A."/>
            <person name="Drula E."/>
            <person name="Henrissat B."/>
            <person name="Kohler A."/>
            <person name="Grigoriev I.V."/>
            <person name="Martin F.M."/>
            <person name="Hacquard S."/>
        </authorList>
    </citation>
    <scope>NUCLEOTIDE SEQUENCE</scope>
    <source>
        <strain evidence="2">MPI-SDFR-AT-0073</strain>
    </source>
</reference>
<feature type="signal peptide" evidence="1">
    <location>
        <begin position="1"/>
        <end position="30"/>
    </location>
</feature>
<protein>
    <submittedName>
        <fullName evidence="2">Uncharacterized protein</fullName>
    </submittedName>
</protein>
<comment type="caution">
    <text evidence="2">The sequence shown here is derived from an EMBL/GenBank/DDBJ whole genome shotgun (WGS) entry which is preliminary data.</text>
</comment>
<proteinExistence type="predicted"/>
<evidence type="ECO:0000256" key="1">
    <source>
        <dbReference type="SAM" id="SignalP"/>
    </source>
</evidence>
<evidence type="ECO:0000313" key="2">
    <source>
        <dbReference type="EMBL" id="KAH6658426.1"/>
    </source>
</evidence>
<organism evidence="2 3">
    <name type="scientific">Truncatella angustata</name>
    <dbReference type="NCBI Taxonomy" id="152316"/>
    <lineage>
        <taxon>Eukaryota</taxon>
        <taxon>Fungi</taxon>
        <taxon>Dikarya</taxon>
        <taxon>Ascomycota</taxon>
        <taxon>Pezizomycotina</taxon>
        <taxon>Sordariomycetes</taxon>
        <taxon>Xylariomycetidae</taxon>
        <taxon>Amphisphaeriales</taxon>
        <taxon>Sporocadaceae</taxon>
        <taxon>Truncatella</taxon>
    </lineage>
</organism>
<keyword evidence="1" id="KW-0732">Signal</keyword>
<feature type="chain" id="PRO_5040325708" evidence="1">
    <location>
        <begin position="31"/>
        <end position="299"/>
    </location>
</feature>
<dbReference type="AlphaFoldDB" id="A0A9P8UUI2"/>